<accession>A0ABR8RZZ2</accession>
<dbReference type="Gene3D" id="3.40.50.2300">
    <property type="match status" value="2"/>
</dbReference>
<keyword evidence="1" id="KW-0805">Transcription regulation</keyword>
<dbReference type="Proteomes" id="UP000648352">
    <property type="component" value="Unassembled WGS sequence"/>
</dbReference>
<dbReference type="PROSITE" id="PS00356">
    <property type="entry name" value="HTH_LACI_1"/>
    <property type="match status" value="1"/>
</dbReference>
<dbReference type="PANTHER" id="PTHR30146">
    <property type="entry name" value="LACI-RELATED TRANSCRIPTIONAL REPRESSOR"/>
    <property type="match status" value="1"/>
</dbReference>
<dbReference type="GO" id="GO:0003677">
    <property type="term" value="F:DNA binding"/>
    <property type="evidence" value="ECO:0007669"/>
    <property type="project" value="UniProtKB-KW"/>
</dbReference>
<dbReference type="InterPro" id="IPR028082">
    <property type="entry name" value="Peripla_BP_I"/>
</dbReference>
<evidence type="ECO:0000313" key="5">
    <source>
        <dbReference type="EMBL" id="MBD7956414.1"/>
    </source>
</evidence>
<dbReference type="PANTHER" id="PTHR30146:SF109">
    <property type="entry name" value="HTH-TYPE TRANSCRIPTIONAL REGULATOR GALS"/>
    <property type="match status" value="1"/>
</dbReference>
<name>A0ABR8RZZ2_9MICO</name>
<dbReference type="EMBL" id="JACSQP010000001">
    <property type="protein sequence ID" value="MBD7956414.1"/>
    <property type="molecule type" value="Genomic_DNA"/>
</dbReference>
<keyword evidence="3" id="KW-0804">Transcription</keyword>
<dbReference type="SUPFAM" id="SSF47413">
    <property type="entry name" value="lambda repressor-like DNA-binding domains"/>
    <property type="match status" value="1"/>
</dbReference>
<evidence type="ECO:0000313" key="6">
    <source>
        <dbReference type="Proteomes" id="UP000648352"/>
    </source>
</evidence>
<dbReference type="Pfam" id="PF00356">
    <property type="entry name" value="LacI"/>
    <property type="match status" value="1"/>
</dbReference>
<dbReference type="InterPro" id="IPR000843">
    <property type="entry name" value="HTH_LacI"/>
</dbReference>
<dbReference type="RefSeq" id="WP_191717418.1">
    <property type="nucleotide sequence ID" value="NZ_JACSQP010000001.1"/>
</dbReference>
<feature type="domain" description="HTH lacI-type" evidence="4">
    <location>
        <begin position="9"/>
        <end position="63"/>
    </location>
</feature>
<protein>
    <submittedName>
        <fullName evidence="5">LacI family DNA-binding transcriptional regulator</fullName>
    </submittedName>
</protein>
<dbReference type="PROSITE" id="PS50932">
    <property type="entry name" value="HTH_LACI_2"/>
    <property type="match status" value="1"/>
</dbReference>
<comment type="caution">
    <text evidence="5">The sequence shown here is derived from an EMBL/GenBank/DDBJ whole genome shotgun (WGS) entry which is preliminary data.</text>
</comment>
<keyword evidence="2 5" id="KW-0238">DNA-binding</keyword>
<organism evidence="5 6">
    <name type="scientific">Microbacterium pullorum</name>
    <dbReference type="NCBI Taxonomy" id="2762236"/>
    <lineage>
        <taxon>Bacteria</taxon>
        <taxon>Bacillati</taxon>
        <taxon>Actinomycetota</taxon>
        <taxon>Actinomycetes</taxon>
        <taxon>Micrococcales</taxon>
        <taxon>Microbacteriaceae</taxon>
        <taxon>Microbacterium</taxon>
    </lineage>
</organism>
<dbReference type="SMART" id="SM00354">
    <property type="entry name" value="HTH_LACI"/>
    <property type="match status" value="1"/>
</dbReference>
<evidence type="ECO:0000256" key="1">
    <source>
        <dbReference type="ARBA" id="ARBA00023015"/>
    </source>
</evidence>
<dbReference type="CDD" id="cd01392">
    <property type="entry name" value="HTH_LacI"/>
    <property type="match status" value="1"/>
</dbReference>
<sequence length="340" mass="36322">MGVPGQPMVNMADVAERAGVGMATVSRALSGAYGVSEATRRRVSEIAHEMGYVVHPEASKLARGATGRVAVLIPQASRWFFGAVVEGIERELRRAGMDVLLYQVPDADARHGFFRDLPTRRKVDAVIVVGMPVDDTEQQALEALRVHVVSVSGRHTTFPFVRIDDVEASRQAAAHLLALGHRRIGMIEAVPPSIPEWRAEIDRSEGFRAALARAGIPLDPALTVRIPWDSEAAALAMGKLLSAPEPPTAVFVHSDEMALAAIRTVRRAGLRVPEDVSVIGIDDHPLAALTDLTTIAQPAALQGATAALMTLALIAGTPVDERVTVPTMLVPRATTAPLPR</sequence>
<dbReference type="InterPro" id="IPR046335">
    <property type="entry name" value="LacI/GalR-like_sensor"/>
</dbReference>
<evidence type="ECO:0000256" key="2">
    <source>
        <dbReference type="ARBA" id="ARBA00023125"/>
    </source>
</evidence>
<dbReference type="SUPFAM" id="SSF53822">
    <property type="entry name" value="Periplasmic binding protein-like I"/>
    <property type="match status" value="1"/>
</dbReference>
<evidence type="ECO:0000259" key="4">
    <source>
        <dbReference type="PROSITE" id="PS50932"/>
    </source>
</evidence>
<gene>
    <name evidence="5" type="ORF">H9651_02045</name>
</gene>
<reference evidence="5 6" key="1">
    <citation type="submission" date="2020-08" db="EMBL/GenBank/DDBJ databases">
        <title>A Genomic Blueprint of the Chicken Gut Microbiome.</title>
        <authorList>
            <person name="Gilroy R."/>
            <person name="Ravi A."/>
            <person name="Getino M."/>
            <person name="Pursley I."/>
            <person name="Horton D.L."/>
            <person name="Alikhan N.-F."/>
            <person name="Baker D."/>
            <person name="Gharbi K."/>
            <person name="Hall N."/>
            <person name="Watson M."/>
            <person name="Adriaenssens E.M."/>
            <person name="Foster-Nyarko E."/>
            <person name="Jarju S."/>
            <person name="Secka A."/>
            <person name="Antonio M."/>
            <person name="Oren A."/>
            <person name="Chaudhuri R."/>
            <person name="La Ragione R.M."/>
            <person name="Hildebrand F."/>
            <person name="Pallen M.J."/>
        </authorList>
    </citation>
    <scope>NUCLEOTIDE SEQUENCE [LARGE SCALE GENOMIC DNA]</scope>
    <source>
        <strain evidence="5 6">Sa4CUA7</strain>
    </source>
</reference>
<dbReference type="Gene3D" id="1.10.260.40">
    <property type="entry name" value="lambda repressor-like DNA-binding domains"/>
    <property type="match status" value="1"/>
</dbReference>
<dbReference type="CDD" id="cd06267">
    <property type="entry name" value="PBP1_LacI_sugar_binding-like"/>
    <property type="match status" value="1"/>
</dbReference>
<evidence type="ECO:0000256" key="3">
    <source>
        <dbReference type="ARBA" id="ARBA00023163"/>
    </source>
</evidence>
<proteinExistence type="predicted"/>
<keyword evidence="6" id="KW-1185">Reference proteome</keyword>
<dbReference type="InterPro" id="IPR010982">
    <property type="entry name" value="Lambda_DNA-bd_dom_sf"/>
</dbReference>
<dbReference type="Pfam" id="PF13377">
    <property type="entry name" value="Peripla_BP_3"/>
    <property type="match status" value="1"/>
</dbReference>